<dbReference type="EMBL" id="UINC01190325">
    <property type="protein sequence ID" value="SVE04434.1"/>
    <property type="molecule type" value="Genomic_DNA"/>
</dbReference>
<dbReference type="InterPro" id="IPR000238">
    <property type="entry name" value="RbfA"/>
</dbReference>
<evidence type="ECO:0000313" key="1">
    <source>
        <dbReference type="EMBL" id="SVE04434.1"/>
    </source>
</evidence>
<dbReference type="Gene3D" id="3.30.300.20">
    <property type="match status" value="1"/>
</dbReference>
<dbReference type="GO" id="GO:0006364">
    <property type="term" value="P:rRNA processing"/>
    <property type="evidence" value="ECO:0007669"/>
    <property type="project" value="InterPro"/>
</dbReference>
<dbReference type="GO" id="GO:0005829">
    <property type="term" value="C:cytosol"/>
    <property type="evidence" value="ECO:0007669"/>
    <property type="project" value="TreeGrafter"/>
</dbReference>
<protein>
    <recommendedName>
        <fullName evidence="2">Ribosome-binding factor A</fullName>
    </recommendedName>
</protein>
<dbReference type="Pfam" id="PF02033">
    <property type="entry name" value="RBFA"/>
    <property type="match status" value="1"/>
</dbReference>
<dbReference type="InterPro" id="IPR015946">
    <property type="entry name" value="KH_dom-like_a/b"/>
</dbReference>
<sequence length="83" mass="9352">MSRRTDRVNGLLRQEISRVVATEIKDDRLPYLISVTKVEVSSDLRAAKVFISVLGDDSEKVVALRVLRSATGFVHRVFLMAYS</sequence>
<dbReference type="SUPFAM" id="SSF89919">
    <property type="entry name" value="Ribosome-binding factor A, RbfA"/>
    <property type="match status" value="1"/>
</dbReference>
<gene>
    <name evidence="1" type="ORF">METZ01_LOCUS457288</name>
</gene>
<dbReference type="GO" id="GO:0043024">
    <property type="term" value="F:ribosomal small subunit binding"/>
    <property type="evidence" value="ECO:0007669"/>
    <property type="project" value="TreeGrafter"/>
</dbReference>
<organism evidence="1">
    <name type="scientific">marine metagenome</name>
    <dbReference type="NCBI Taxonomy" id="408172"/>
    <lineage>
        <taxon>unclassified sequences</taxon>
        <taxon>metagenomes</taxon>
        <taxon>ecological metagenomes</taxon>
    </lineage>
</organism>
<dbReference type="AlphaFoldDB" id="A0A383A9V0"/>
<dbReference type="NCBIfam" id="TIGR00082">
    <property type="entry name" value="rbfA"/>
    <property type="match status" value="1"/>
</dbReference>
<reference evidence="1" key="1">
    <citation type="submission" date="2018-05" db="EMBL/GenBank/DDBJ databases">
        <authorList>
            <person name="Lanie J.A."/>
            <person name="Ng W.-L."/>
            <person name="Kazmierczak K.M."/>
            <person name="Andrzejewski T.M."/>
            <person name="Davidsen T.M."/>
            <person name="Wayne K.J."/>
            <person name="Tettelin H."/>
            <person name="Glass J.I."/>
            <person name="Rusch D."/>
            <person name="Podicherti R."/>
            <person name="Tsui H.-C.T."/>
            <person name="Winkler M.E."/>
        </authorList>
    </citation>
    <scope>NUCLEOTIDE SEQUENCE</scope>
</reference>
<dbReference type="PANTHER" id="PTHR33515:SF1">
    <property type="entry name" value="RIBOSOME-BINDING FACTOR A, CHLOROPLASTIC-RELATED"/>
    <property type="match status" value="1"/>
</dbReference>
<proteinExistence type="predicted"/>
<dbReference type="PANTHER" id="PTHR33515">
    <property type="entry name" value="RIBOSOME-BINDING FACTOR A, CHLOROPLASTIC-RELATED"/>
    <property type="match status" value="1"/>
</dbReference>
<accession>A0A383A9V0</accession>
<evidence type="ECO:0008006" key="2">
    <source>
        <dbReference type="Google" id="ProtNLM"/>
    </source>
</evidence>
<name>A0A383A9V0_9ZZZZ</name>
<dbReference type="InterPro" id="IPR023799">
    <property type="entry name" value="RbfA_dom_sf"/>
</dbReference>